<dbReference type="NCBIfam" id="NF005334">
    <property type="entry name" value="PRK06855.1"/>
    <property type="match status" value="1"/>
</dbReference>
<accession>A0A0M5IMY6</accession>
<comment type="cofactor">
    <cofactor evidence="1">
        <name>pyridoxal 5'-phosphate</name>
        <dbReference type="ChEBI" id="CHEBI:597326"/>
    </cofactor>
</comment>
<dbReference type="CDD" id="cd00609">
    <property type="entry name" value="AAT_like"/>
    <property type="match status" value="1"/>
</dbReference>
<evidence type="ECO:0000313" key="8">
    <source>
        <dbReference type="EMBL" id="ALC15136.1"/>
    </source>
</evidence>
<evidence type="ECO:0000256" key="1">
    <source>
        <dbReference type="ARBA" id="ARBA00001933"/>
    </source>
</evidence>
<dbReference type="InterPro" id="IPR015422">
    <property type="entry name" value="PyrdxlP-dep_Trfase_small"/>
</dbReference>
<proteinExistence type="inferred from homology"/>
<keyword evidence="5" id="KW-0663">Pyridoxal phosphate</keyword>
<keyword evidence="9" id="KW-1185">Reference proteome</keyword>
<dbReference type="Gene3D" id="3.90.1150.10">
    <property type="entry name" value="Aspartate Aminotransferase, domain 1"/>
    <property type="match status" value="1"/>
</dbReference>
<dbReference type="OrthoDB" id="9804474at2"/>
<dbReference type="PANTHER" id="PTHR43488:SF2">
    <property type="entry name" value="GLUTAMATE-PYRUVATE AMINOTRANSFERASE ALAA"/>
    <property type="match status" value="1"/>
</dbReference>
<dbReference type="Proteomes" id="UP000057158">
    <property type="component" value="Chromosome"/>
</dbReference>
<dbReference type="Pfam" id="PF00155">
    <property type="entry name" value="Aminotran_1_2"/>
    <property type="match status" value="1"/>
</dbReference>
<sequence>MRNNIVHIGAGELTYEIRAIVEIAEKLNKLGIKTNMENIGDPVAKGEKIPAWMKKIVADLAMKDCSYGYCPTRGLLETRTFLCDVTNRRGKTQISPEDIIFFNGLGDAIQKVYGLLRREARVIGPSPTYSTHSSGEASHAGQKPVSYRLDPDNNWYPDLDDLRLSVKYNPAISGILIINPDNPTGAVYPERILKEMIAIAKEYDLFIISDEIYHNIVYNGQSTKPISDLIGDVPAIAMKGISKELPWPGSRCGWIEVYNADKDAVFNQYVQSILNSKMVEVCSTTLPQKAIPPIMSHPEYPAYLEERKSRYERCSNVAYEILRKVPGIKVNRTNGAFYMSVVFEKGKLTHKQTLPIKVEEVRALVNGLVTAPGVSLDKRFVYYLLASTGICVVPLSSFCTAEQGFRITLLERNEKEFSRIFEEIGAAITAYLQS</sequence>
<dbReference type="InterPro" id="IPR015424">
    <property type="entry name" value="PyrdxlP-dep_Trfase"/>
</dbReference>
<feature type="domain" description="Aminotransferase class I/classII large" evidence="7">
    <location>
        <begin position="48"/>
        <end position="413"/>
    </location>
</feature>
<evidence type="ECO:0000256" key="3">
    <source>
        <dbReference type="ARBA" id="ARBA00022576"/>
    </source>
</evidence>
<evidence type="ECO:0000256" key="6">
    <source>
        <dbReference type="ARBA" id="ARBA00026106"/>
    </source>
</evidence>
<dbReference type="InterPro" id="IPR015421">
    <property type="entry name" value="PyrdxlP-dep_Trfase_major"/>
</dbReference>
<evidence type="ECO:0000256" key="5">
    <source>
        <dbReference type="ARBA" id="ARBA00022898"/>
    </source>
</evidence>
<evidence type="ECO:0000256" key="4">
    <source>
        <dbReference type="ARBA" id="ARBA00022679"/>
    </source>
</evidence>
<evidence type="ECO:0000313" key="9">
    <source>
        <dbReference type="Proteomes" id="UP000057158"/>
    </source>
</evidence>
<dbReference type="STRING" id="1603606.DSOUD_0341"/>
<dbReference type="EC" id="2.6.1.2" evidence="6"/>
<keyword evidence="3 8" id="KW-0032">Aminotransferase</keyword>
<dbReference type="PATRIC" id="fig|1603606.3.peg.371"/>
<dbReference type="RefSeq" id="WP_053549367.1">
    <property type="nucleotide sequence ID" value="NZ_CP010802.1"/>
</dbReference>
<dbReference type="GO" id="GO:0030170">
    <property type="term" value="F:pyridoxal phosphate binding"/>
    <property type="evidence" value="ECO:0007669"/>
    <property type="project" value="InterPro"/>
</dbReference>
<dbReference type="AlphaFoldDB" id="A0A0M5IMY6"/>
<dbReference type="SUPFAM" id="SSF53383">
    <property type="entry name" value="PLP-dependent transferases"/>
    <property type="match status" value="1"/>
</dbReference>
<dbReference type="EMBL" id="CP010802">
    <property type="protein sequence ID" value="ALC15136.1"/>
    <property type="molecule type" value="Genomic_DNA"/>
</dbReference>
<dbReference type="InterPro" id="IPR004839">
    <property type="entry name" value="Aminotransferase_I/II_large"/>
</dbReference>
<organism evidence="8 9">
    <name type="scientific">Desulfuromonas soudanensis</name>
    <dbReference type="NCBI Taxonomy" id="1603606"/>
    <lineage>
        <taxon>Bacteria</taxon>
        <taxon>Pseudomonadati</taxon>
        <taxon>Thermodesulfobacteriota</taxon>
        <taxon>Desulfuromonadia</taxon>
        <taxon>Desulfuromonadales</taxon>
        <taxon>Desulfuromonadaceae</taxon>
        <taxon>Desulfuromonas</taxon>
    </lineage>
</organism>
<dbReference type="GO" id="GO:0004021">
    <property type="term" value="F:L-alanine:2-oxoglutarate aminotransferase activity"/>
    <property type="evidence" value="ECO:0007669"/>
    <property type="project" value="UniProtKB-EC"/>
</dbReference>
<gene>
    <name evidence="8" type="ORF">DSOUD_0341</name>
</gene>
<evidence type="ECO:0000259" key="7">
    <source>
        <dbReference type="Pfam" id="PF00155"/>
    </source>
</evidence>
<protein>
    <recommendedName>
        <fullName evidence="6">alanine transaminase</fullName>
        <ecNumber evidence="6">2.6.1.2</ecNumber>
    </recommendedName>
</protein>
<keyword evidence="4 8" id="KW-0808">Transferase</keyword>
<comment type="similarity">
    <text evidence="2">Belongs to the class-I pyridoxal-phosphate-dependent aminotransferase family.</text>
</comment>
<dbReference type="InterPro" id="IPR051926">
    <property type="entry name" value="Ala_Aminotransferase"/>
</dbReference>
<reference evidence="8 9" key="1">
    <citation type="submission" date="2015-07" db="EMBL/GenBank/DDBJ databases">
        <title>Isolation and Genomic Characterization of a Novel Halophilic Metal-Reducing Deltaproteobacterium from the Deep Subsurface.</title>
        <authorList>
            <person name="Badalamenti J.P."/>
            <person name="Summers Z.M."/>
            <person name="Gralnick J.A."/>
            <person name="Bond D.R."/>
        </authorList>
    </citation>
    <scope>NUCLEOTIDE SEQUENCE [LARGE SCALE GENOMIC DNA]</scope>
    <source>
        <strain evidence="8 9">WTL</strain>
    </source>
</reference>
<dbReference type="KEGG" id="des:DSOUD_0341"/>
<evidence type="ECO:0000256" key="2">
    <source>
        <dbReference type="ARBA" id="ARBA00007441"/>
    </source>
</evidence>
<dbReference type="PANTHER" id="PTHR43488">
    <property type="entry name" value="GLUTAMATE-PYRUVATE AMINOTRANSFERASE ALAA"/>
    <property type="match status" value="1"/>
</dbReference>
<dbReference type="Gene3D" id="3.40.640.10">
    <property type="entry name" value="Type I PLP-dependent aspartate aminotransferase-like (Major domain)"/>
    <property type="match status" value="1"/>
</dbReference>
<name>A0A0M5IMY6_9BACT</name>